<dbReference type="GO" id="GO:0045892">
    <property type="term" value="P:negative regulation of DNA-templated transcription"/>
    <property type="evidence" value="ECO:0007669"/>
    <property type="project" value="TreeGrafter"/>
</dbReference>
<dbReference type="PANTHER" id="PTHR30136">
    <property type="entry name" value="HELIX-TURN-HELIX TRANSCRIPTIONAL REGULATOR, ICLR FAMILY"/>
    <property type="match status" value="1"/>
</dbReference>
<dbReference type="GO" id="GO:0003677">
    <property type="term" value="F:DNA binding"/>
    <property type="evidence" value="ECO:0007669"/>
    <property type="project" value="UniProtKB-KW"/>
</dbReference>
<dbReference type="InterPro" id="IPR011991">
    <property type="entry name" value="ArsR-like_HTH"/>
</dbReference>
<dbReference type="SUPFAM" id="SSF46785">
    <property type="entry name" value="Winged helix' DNA-binding domain"/>
    <property type="match status" value="1"/>
</dbReference>
<evidence type="ECO:0000259" key="4">
    <source>
        <dbReference type="PROSITE" id="PS51077"/>
    </source>
</evidence>
<dbReference type="SUPFAM" id="SSF55781">
    <property type="entry name" value="GAF domain-like"/>
    <property type="match status" value="1"/>
</dbReference>
<dbReference type="Pfam" id="PF09339">
    <property type="entry name" value="HTH_IclR"/>
    <property type="match status" value="1"/>
</dbReference>
<reference evidence="6" key="1">
    <citation type="journal article" date="2023" name="Front. Microbiol.">
        <title>Genomic-based phylogenetic and metabolic analyses of the genus Natronomonas, and description of Natronomonas aquatica sp. nov.</title>
        <authorList>
            <person name="Garcia-Roldan A."/>
            <person name="Duran-Viseras A."/>
            <person name="de la Haba R.R."/>
            <person name="Corral P."/>
            <person name="Sanchez-Porro C."/>
            <person name="Ventosa A."/>
        </authorList>
    </citation>
    <scope>NUCLEOTIDE SEQUENCE</scope>
    <source>
        <strain evidence="6">F2-12</strain>
    </source>
</reference>
<accession>A0A9R1D7H0</accession>
<feature type="domain" description="HTH iclR-type" evidence="4">
    <location>
        <begin position="11"/>
        <end position="70"/>
    </location>
</feature>
<dbReference type="Proteomes" id="UP001139494">
    <property type="component" value="Unassembled WGS sequence"/>
</dbReference>
<proteinExistence type="predicted"/>
<dbReference type="PANTHER" id="PTHR30136:SF35">
    <property type="entry name" value="HTH-TYPE TRANSCRIPTIONAL REGULATOR RV1719"/>
    <property type="match status" value="1"/>
</dbReference>
<dbReference type="PROSITE" id="PS51078">
    <property type="entry name" value="ICLR_ED"/>
    <property type="match status" value="1"/>
</dbReference>
<evidence type="ECO:0000313" key="6">
    <source>
        <dbReference type="EMBL" id="MCQ4333355.1"/>
    </source>
</evidence>
<evidence type="ECO:0000313" key="7">
    <source>
        <dbReference type="Proteomes" id="UP001139494"/>
    </source>
</evidence>
<evidence type="ECO:0000256" key="3">
    <source>
        <dbReference type="ARBA" id="ARBA00023163"/>
    </source>
</evidence>
<comment type="caution">
    <text evidence="6">The sequence shown here is derived from an EMBL/GenBank/DDBJ whole genome shotgun (WGS) entry which is preliminary data.</text>
</comment>
<keyword evidence="3" id="KW-0804">Transcription</keyword>
<dbReference type="AlphaFoldDB" id="A0A9R1D7H0"/>
<gene>
    <name evidence="6" type="ORF">KM295_07655</name>
</gene>
<dbReference type="InterPro" id="IPR014757">
    <property type="entry name" value="Tscrpt_reg_IclR_C"/>
</dbReference>
<dbReference type="Gene3D" id="3.30.450.40">
    <property type="match status" value="1"/>
</dbReference>
<dbReference type="InterPro" id="IPR036390">
    <property type="entry name" value="WH_DNA-bd_sf"/>
</dbReference>
<dbReference type="PROSITE" id="PS51077">
    <property type="entry name" value="HTH_ICLR"/>
    <property type="match status" value="1"/>
</dbReference>
<dbReference type="InterPro" id="IPR050707">
    <property type="entry name" value="HTH_MetabolicPath_Reg"/>
</dbReference>
<dbReference type="EMBL" id="JAHLKM010000007">
    <property type="protein sequence ID" value="MCQ4333355.1"/>
    <property type="molecule type" value="Genomic_DNA"/>
</dbReference>
<dbReference type="RefSeq" id="WP_256029378.1">
    <property type="nucleotide sequence ID" value="NZ_JAHLKM010000007.1"/>
</dbReference>
<keyword evidence="2" id="KW-0238">DNA-binding</keyword>
<evidence type="ECO:0000256" key="2">
    <source>
        <dbReference type="ARBA" id="ARBA00023125"/>
    </source>
</evidence>
<dbReference type="SMART" id="SM00346">
    <property type="entry name" value="HTH_ICLR"/>
    <property type="match status" value="1"/>
</dbReference>
<dbReference type="InterPro" id="IPR005471">
    <property type="entry name" value="Tscrpt_reg_IclR_N"/>
</dbReference>
<dbReference type="InterPro" id="IPR029016">
    <property type="entry name" value="GAF-like_dom_sf"/>
</dbReference>
<keyword evidence="1" id="KW-0805">Transcription regulation</keyword>
<name>A0A9R1D7H0_9EURY</name>
<dbReference type="InterPro" id="IPR036388">
    <property type="entry name" value="WH-like_DNA-bd_sf"/>
</dbReference>
<evidence type="ECO:0000256" key="1">
    <source>
        <dbReference type="ARBA" id="ARBA00023015"/>
    </source>
</evidence>
<protein>
    <submittedName>
        <fullName evidence="6">IclR family transcriptional regulator</fullName>
    </submittedName>
</protein>
<dbReference type="Gene3D" id="1.10.10.10">
    <property type="entry name" value="Winged helix-like DNA-binding domain superfamily/Winged helix DNA-binding domain"/>
    <property type="match status" value="1"/>
</dbReference>
<sequence>MGSDNTSKKKIKSTQKAFDIIDAIAESEKPSVTDIANEVEYSRSTVHYHLQTLQQGRYVIRDEEGLRLGLRMARFGDLALRKHRLSGIVEEPADELTEEIGGVAHAAVKQGNKLVWLYRSEGSQIGSLSTALGKQAELHCTAYGQAILAYLSEGTLDTVISESGLPARTESTITTREALEDRLSAVRQVGFAYSSEEFEEGIASIASPIIDTSDGVVGAIGITNVDSQIEDPYMHAKARRHSDEIASRVRDTARVVSDNLNETD</sequence>
<keyword evidence="7" id="KW-1185">Reference proteome</keyword>
<dbReference type="CDD" id="cd00090">
    <property type="entry name" value="HTH_ARSR"/>
    <property type="match status" value="1"/>
</dbReference>
<feature type="domain" description="IclR-ED" evidence="5">
    <location>
        <begin position="71"/>
        <end position="262"/>
    </location>
</feature>
<evidence type="ECO:0000259" key="5">
    <source>
        <dbReference type="PROSITE" id="PS51078"/>
    </source>
</evidence>
<dbReference type="Pfam" id="PF01614">
    <property type="entry name" value="IclR_C"/>
    <property type="match status" value="1"/>
</dbReference>
<organism evidence="6 7">
    <name type="scientific">Natronomonas aquatica</name>
    <dbReference type="NCBI Taxonomy" id="2841590"/>
    <lineage>
        <taxon>Archaea</taxon>
        <taxon>Methanobacteriati</taxon>
        <taxon>Methanobacteriota</taxon>
        <taxon>Stenosarchaea group</taxon>
        <taxon>Halobacteria</taxon>
        <taxon>Halobacteriales</taxon>
        <taxon>Natronomonadaceae</taxon>
        <taxon>Natronomonas</taxon>
    </lineage>
</organism>
<dbReference type="GO" id="GO:0003700">
    <property type="term" value="F:DNA-binding transcription factor activity"/>
    <property type="evidence" value="ECO:0007669"/>
    <property type="project" value="TreeGrafter"/>
</dbReference>